<sequence>MHPRPPKRSHPPRSHHPHSQSSRSGPSTSSSSTSTNTQIPPIAYVQAYEAQLVYSQDEMAREVTQRGGRSGMGLIRYAGEVDGHAEDGEDGGREREVWIDRHDILHLLPSITLPPTLTQILPSPASSSSSWDSLPSDLEETFYLSDPEEIAAYEQEKKKKWIEALRRERLKEREREDEESGVNANENRWDEDEEPPAPILALMQHTSRAIFSSPNPSVLELRILTNHAKDERFEFLKGRYKSTWERIKGELRKGKQVEQREREKVKGIGLGYDSSDDTDSDEEDGVGDIPPPPPPPPEDDEVDEMPPPPPEHGSVPPTVVQDHTPPPSKDNQISIEGAVNEEEEKKRIRRLRMEEWKRKRAVEKAS</sequence>
<evidence type="ECO:0000313" key="2">
    <source>
        <dbReference type="EMBL" id="OCF25107.1"/>
    </source>
</evidence>
<reference evidence="2" key="3">
    <citation type="submission" date="2014-01" db="EMBL/GenBank/DDBJ databases">
        <title>Evolution of pathogenesis and genome organization in the Tremellales.</title>
        <authorList>
            <person name="Cuomo C."/>
            <person name="Litvintseva A."/>
            <person name="Heitman J."/>
            <person name="Chen Y."/>
            <person name="Sun S."/>
            <person name="Springer D."/>
            <person name="Dromer F."/>
            <person name="Young S."/>
            <person name="Zeng Q."/>
            <person name="Chapman S."/>
            <person name="Gujja S."/>
            <person name="Saif S."/>
            <person name="Birren B."/>
        </authorList>
    </citation>
    <scope>NUCLEOTIDE SEQUENCE</scope>
    <source>
        <strain evidence="2">CBS 10118</strain>
    </source>
</reference>
<dbReference type="RefSeq" id="XP_019046177.1">
    <property type="nucleotide sequence ID" value="XM_019191547.1"/>
</dbReference>
<dbReference type="VEuPathDB" id="FungiDB:I302_04917"/>
<feature type="compositionally biased region" description="Basic and acidic residues" evidence="1">
    <location>
        <begin position="247"/>
        <end position="266"/>
    </location>
</feature>
<dbReference type="EMBL" id="KI894021">
    <property type="protein sequence ID" value="OCF25107.1"/>
    <property type="molecule type" value="Genomic_DNA"/>
</dbReference>
<feature type="region of interest" description="Disordered" evidence="1">
    <location>
        <begin position="1"/>
        <end position="40"/>
    </location>
</feature>
<feature type="compositionally biased region" description="Acidic residues" evidence="1">
    <location>
        <begin position="274"/>
        <end position="286"/>
    </location>
</feature>
<dbReference type="KEGG" id="kbi:30209316"/>
<gene>
    <name evidence="2" type="ORF">I302_04917</name>
    <name evidence="3" type="ORF">I302_105796</name>
</gene>
<organism evidence="2">
    <name type="scientific">Kwoniella bestiolae CBS 10118</name>
    <dbReference type="NCBI Taxonomy" id="1296100"/>
    <lineage>
        <taxon>Eukaryota</taxon>
        <taxon>Fungi</taxon>
        <taxon>Dikarya</taxon>
        <taxon>Basidiomycota</taxon>
        <taxon>Agaricomycotina</taxon>
        <taxon>Tremellomycetes</taxon>
        <taxon>Tremellales</taxon>
        <taxon>Cryptococcaceae</taxon>
        <taxon>Kwoniella</taxon>
    </lineage>
</organism>
<name>A0A1B9G252_9TREE</name>
<reference evidence="3" key="4">
    <citation type="submission" date="2024-02" db="EMBL/GenBank/DDBJ databases">
        <title>Comparative genomics of Cryptococcus and Kwoniella reveals pathogenesis evolution and contrasting modes of karyotype evolution via chromosome fusion or intercentromeric recombination.</title>
        <authorList>
            <person name="Coelho M.A."/>
            <person name="David-Palma M."/>
            <person name="Shea T."/>
            <person name="Bowers K."/>
            <person name="McGinley-Smith S."/>
            <person name="Mohammad A.W."/>
            <person name="Gnirke A."/>
            <person name="Yurkov A.M."/>
            <person name="Nowrousian M."/>
            <person name="Sun S."/>
            <person name="Cuomo C.A."/>
            <person name="Heitman J."/>
        </authorList>
    </citation>
    <scope>NUCLEOTIDE SEQUENCE</scope>
    <source>
        <strain evidence="3">CBS 10118</strain>
    </source>
</reference>
<proteinExistence type="predicted"/>
<dbReference type="AlphaFoldDB" id="A0A1B9G252"/>
<feature type="region of interest" description="Disordered" evidence="1">
    <location>
        <begin position="170"/>
        <end position="195"/>
    </location>
</feature>
<protein>
    <recommendedName>
        <fullName evidence="5">SURP motif domain-containing protein</fullName>
    </recommendedName>
</protein>
<accession>A0A1B9G252</accession>
<feature type="compositionally biased region" description="Low complexity" evidence="1">
    <location>
        <begin position="19"/>
        <end position="35"/>
    </location>
</feature>
<feature type="region of interest" description="Disordered" evidence="1">
    <location>
        <begin position="247"/>
        <end position="345"/>
    </location>
</feature>
<dbReference type="EMBL" id="CP144544">
    <property type="protein sequence ID" value="WVW83775.1"/>
    <property type="molecule type" value="Genomic_DNA"/>
</dbReference>
<dbReference type="GeneID" id="30209316"/>
<dbReference type="Proteomes" id="UP000092730">
    <property type="component" value="Chromosome 4"/>
</dbReference>
<reference evidence="2" key="1">
    <citation type="submission" date="2013-07" db="EMBL/GenBank/DDBJ databases">
        <title>The Genome Sequence of Cryptococcus bestiolae CBS10118.</title>
        <authorList>
            <consortium name="The Broad Institute Genome Sequencing Platform"/>
            <person name="Cuomo C."/>
            <person name="Litvintseva A."/>
            <person name="Chen Y."/>
            <person name="Heitman J."/>
            <person name="Sun S."/>
            <person name="Springer D."/>
            <person name="Dromer F."/>
            <person name="Young S.K."/>
            <person name="Zeng Q."/>
            <person name="Gargeya S."/>
            <person name="Fitzgerald M."/>
            <person name="Abouelleil A."/>
            <person name="Alvarado L."/>
            <person name="Berlin A.M."/>
            <person name="Chapman S.B."/>
            <person name="Dewar J."/>
            <person name="Goldberg J."/>
            <person name="Griggs A."/>
            <person name="Gujja S."/>
            <person name="Hansen M."/>
            <person name="Howarth C."/>
            <person name="Imamovic A."/>
            <person name="Larimer J."/>
            <person name="McCowan C."/>
            <person name="Murphy C."/>
            <person name="Pearson M."/>
            <person name="Priest M."/>
            <person name="Roberts A."/>
            <person name="Saif S."/>
            <person name="Shea T."/>
            <person name="Sykes S."/>
            <person name="Wortman J."/>
            <person name="Nusbaum C."/>
            <person name="Birren B."/>
        </authorList>
    </citation>
    <scope>NUCLEOTIDE SEQUENCE [LARGE SCALE GENOMIC DNA]</scope>
    <source>
        <strain evidence="2">CBS 10118</strain>
    </source>
</reference>
<dbReference type="STRING" id="1296100.A0A1B9G252"/>
<evidence type="ECO:0000313" key="4">
    <source>
        <dbReference type="Proteomes" id="UP000092730"/>
    </source>
</evidence>
<keyword evidence="4" id="KW-1185">Reference proteome</keyword>
<evidence type="ECO:0008006" key="5">
    <source>
        <dbReference type="Google" id="ProtNLM"/>
    </source>
</evidence>
<feature type="compositionally biased region" description="Basic residues" evidence="1">
    <location>
        <begin position="1"/>
        <end position="18"/>
    </location>
</feature>
<reference evidence="3" key="2">
    <citation type="submission" date="2013-07" db="EMBL/GenBank/DDBJ databases">
        <authorList>
            <consortium name="The Broad Institute Genome Sequencing Platform"/>
            <person name="Cuomo C."/>
            <person name="Litvintseva A."/>
            <person name="Chen Y."/>
            <person name="Heitman J."/>
            <person name="Sun S."/>
            <person name="Springer D."/>
            <person name="Dromer F."/>
            <person name="Young S.K."/>
            <person name="Zeng Q."/>
            <person name="Gargeya S."/>
            <person name="Fitzgerald M."/>
            <person name="Abouelleil A."/>
            <person name="Alvarado L."/>
            <person name="Berlin A.M."/>
            <person name="Chapman S.B."/>
            <person name="Dewar J."/>
            <person name="Goldberg J."/>
            <person name="Griggs A."/>
            <person name="Gujja S."/>
            <person name="Hansen M."/>
            <person name="Howarth C."/>
            <person name="Imamovic A."/>
            <person name="Larimer J."/>
            <person name="McCowan C."/>
            <person name="Murphy C."/>
            <person name="Pearson M."/>
            <person name="Priest M."/>
            <person name="Roberts A."/>
            <person name="Saif S."/>
            <person name="Shea T."/>
            <person name="Sykes S."/>
            <person name="Wortman J."/>
            <person name="Nusbaum C."/>
            <person name="Birren B."/>
        </authorList>
    </citation>
    <scope>NUCLEOTIDE SEQUENCE</scope>
    <source>
        <strain evidence="3">CBS 10118</strain>
    </source>
</reference>
<evidence type="ECO:0000256" key="1">
    <source>
        <dbReference type="SAM" id="MobiDB-lite"/>
    </source>
</evidence>
<dbReference type="OrthoDB" id="2552978at2759"/>
<evidence type="ECO:0000313" key="3">
    <source>
        <dbReference type="EMBL" id="WVW83775.1"/>
    </source>
</evidence>